<reference evidence="4 5" key="1">
    <citation type="submission" date="2024-04" db="EMBL/GenBank/DDBJ databases">
        <title>Human intestinal bacterial collection.</title>
        <authorList>
            <person name="Pauvert C."/>
            <person name="Hitch T.C.A."/>
            <person name="Clavel T."/>
        </authorList>
    </citation>
    <scope>NUCLEOTIDE SEQUENCE [LARGE SCALE GENOMIC DNA]</scope>
    <source>
        <strain evidence="4 5">CLA-AA-H197</strain>
    </source>
</reference>
<evidence type="ECO:0000313" key="4">
    <source>
        <dbReference type="EMBL" id="MEQ2637610.1"/>
    </source>
</evidence>
<dbReference type="Pfam" id="PF01156">
    <property type="entry name" value="IU_nuc_hydro"/>
    <property type="match status" value="1"/>
</dbReference>
<protein>
    <submittedName>
        <fullName evidence="4">Ribonucleoside hydrolase RihC</fullName>
        <ecNumber evidence="4">3.2.2.-</ecNumber>
    </submittedName>
</protein>
<dbReference type="PANTHER" id="PTHR12304:SF15">
    <property type="entry name" value="NON-SPECIFIC RIBONUCLEOSIDE HYDROLASE RIHC"/>
    <property type="match status" value="1"/>
</dbReference>
<organism evidence="4 5">
    <name type="scientific">Paratractidigestivibacter faecalis</name>
    <dbReference type="NCBI Taxonomy" id="2292441"/>
    <lineage>
        <taxon>Bacteria</taxon>
        <taxon>Bacillati</taxon>
        <taxon>Actinomycetota</taxon>
        <taxon>Coriobacteriia</taxon>
        <taxon>Coriobacteriales</taxon>
        <taxon>Atopobiaceae</taxon>
        <taxon>Paratractidigestivibacter</taxon>
    </lineage>
</organism>
<dbReference type="InterPro" id="IPR023186">
    <property type="entry name" value="IUNH"/>
</dbReference>
<dbReference type="Gene3D" id="3.90.245.10">
    <property type="entry name" value="Ribonucleoside hydrolase-like"/>
    <property type="match status" value="1"/>
</dbReference>
<dbReference type="InterPro" id="IPR036452">
    <property type="entry name" value="Ribo_hydro-like"/>
</dbReference>
<name>A0ABV1IH52_9ACTN</name>
<evidence type="ECO:0000313" key="5">
    <source>
        <dbReference type="Proteomes" id="UP001478817"/>
    </source>
</evidence>
<dbReference type="PROSITE" id="PS01247">
    <property type="entry name" value="IUNH"/>
    <property type="match status" value="1"/>
</dbReference>
<accession>A0ABV1IH52</accession>
<evidence type="ECO:0000256" key="2">
    <source>
        <dbReference type="ARBA" id="ARBA00023295"/>
    </source>
</evidence>
<keyword evidence="5" id="KW-1185">Reference proteome</keyword>
<feature type="domain" description="Inosine/uridine-preferring nucleoside hydrolase" evidence="3">
    <location>
        <begin position="6"/>
        <end position="295"/>
    </location>
</feature>
<evidence type="ECO:0000259" key="3">
    <source>
        <dbReference type="Pfam" id="PF01156"/>
    </source>
</evidence>
<dbReference type="Proteomes" id="UP001478817">
    <property type="component" value="Unassembled WGS sequence"/>
</dbReference>
<dbReference type="EC" id="3.2.2.-" evidence="4"/>
<dbReference type="GO" id="GO:0016798">
    <property type="term" value="F:hydrolase activity, acting on glycosyl bonds"/>
    <property type="evidence" value="ECO:0007669"/>
    <property type="project" value="UniProtKB-KW"/>
</dbReference>
<dbReference type="PANTHER" id="PTHR12304">
    <property type="entry name" value="INOSINE-URIDINE PREFERRING NUCLEOSIDE HYDROLASE"/>
    <property type="match status" value="1"/>
</dbReference>
<dbReference type="CDD" id="cd02651">
    <property type="entry name" value="nuc_hydro_IU_UC_XIUA"/>
    <property type="match status" value="1"/>
</dbReference>
<sequence length="306" mass="32865">MSSRPIIIDTDPGIDDAVAIAVALNSPELDVRLITTVGGNVSVEHTTDNALKLVDFFEKDVPVAAGAAGPLIAEFVDASDIHGASGMEGYEFPEPDGSKLLPQTAVEAMRDTLMASDKPVTLVSLAPMTNVALLLKVFPQVREKIERIVLMGGTCGRGNKGVLSEFNVASDPEAAAIVFSSGVPIAMAGLDVGWGAMLRPEDSERIRDLNETGKMFYSMFGHYRGGSLKTGLKMYDAHAMAYLLDPDMYETADVYVGIELDGSMTKGCTLVDLRGYLHKPVNATVCTGIDAERFRTWLIDSIARCR</sequence>
<evidence type="ECO:0000256" key="1">
    <source>
        <dbReference type="ARBA" id="ARBA00022801"/>
    </source>
</evidence>
<proteinExistence type="predicted"/>
<dbReference type="NCBIfam" id="NF008036">
    <property type="entry name" value="PRK10768.1"/>
    <property type="match status" value="1"/>
</dbReference>
<dbReference type="InterPro" id="IPR015910">
    <property type="entry name" value="I/U_nuclsd_hydro_CS"/>
</dbReference>
<keyword evidence="1 4" id="KW-0378">Hydrolase</keyword>
<dbReference type="RefSeq" id="WP_349182164.1">
    <property type="nucleotide sequence ID" value="NZ_JBBNGS010000007.1"/>
</dbReference>
<dbReference type="SUPFAM" id="SSF53590">
    <property type="entry name" value="Nucleoside hydrolase"/>
    <property type="match status" value="1"/>
</dbReference>
<gene>
    <name evidence="4" type="primary">rihC</name>
    <name evidence="4" type="ORF">AAAT05_04550</name>
</gene>
<comment type="caution">
    <text evidence="4">The sequence shown here is derived from an EMBL/GenBank/DDBJ whole genome shotgun (WGS) entry which is preliminary data.</text>
</comment>
<keyword evidence="2 4" id="KW-0326">Glycosidase</keyword>
<dbReference type="EMBL" id="JBBNGS010000007">
    <property type="protein sequence ID" value="MEQ2637610.1"/>
    <property type="molecule type" value="Genomic_DNA"/>
</dbReference>
<dbReference type="InterPro" id="IPR001910">
    <property type="entry name" value="Inosine/uridine_hydrolase_dom"/>
</dbReference>